<dbReference type="AlphaFoldDB" id="A0A1H7E390"/>
<name>A0A1H7E390_9ACTN</name>
<dbReference type="InterPro" id="IPR007061">
    <property type="entry name" value="MST-like"/>
</dbReference>
<dbReference type="RefSeq" id="WP_092383532.1">
    <property type="nucleotide sequence ID" value="NZ_BOPI01000065.1"/>
</dbReference>
<dbReference type="STRING" id="1144548.SAMN05443287_12012"/>
<gene>
    <name evidence="1" type="ORF">SAMN05443287_12012</name>
</gene>
<evidence type="ECO:0000313" key="1">
    <source>
        <dbReference type="EMBL" id="SEK06040.1"/>
    </source>
</evidence>
<dbReference type="Gene3D" id="1.20.120.450">
    <property type="entry name" value="dinb family like domain"/>
    <property type="match status" value="1"/>
</dbReference>
<dbReference type="OrthoDB" id="4548523at2"/>
<reference evidence="2" key="1">
    <citation type="submission" date="2016-10" db="EMBL/GenBank/DDBJ databases">
        <authorList>
            <person name="Varghese N."/>
            <person name="Submissions S."/>
        </authorList>
    </citation>
    <scope>NUCLEOTIDE SEQUENCE [LARGE SCALE GENOMIC DNA]</scope>
    <source>
        <strain evidence="2">CGMCC 4.7038</strain>
    </source>
</reference>
<evidence type="ECO:0008006" key="3">
    <source>
        <dbReference type="Google" id="ProtNLM"/>
    </source>
</evidence>
<dbReference type="SUPFAM" id="SSF109854">
    <property type="entry name" value="DinB/YfiT-like putative metalloenzymes"/>
    <property type="match status" value="1"/>
</dbReference>
<evidence type="ECO:0000313" key="2">
    <source>
        <dbReference type="Proteomes" id="UP000198707"/>
    </source>
</evidence>
<dbReference type="Proteomes" id="UP000198707">
    <property type="component" value="Unassembled WGS sequence"/>
</dbReference>
<keyword evidence="2" id="KW-1185">Reference proteome</keyword>
<dbReference type="InterPro" id="IPR034660">
    <property type="entry name" value="DinB/YfiT-like"/>
</dbReference>
<accession>A0A1H7E390</accession>
<dbReference type="EMBL" id="FNYV01000020">
    <property type="protein sequence ID" value="SEK06040.1"/>
    <property type="molecule type" value="Genomic_DNA"/>
</dbReference>
<protein>
    <recommendedName>
        <fullName evidence="3">DinB superfamily protein</fullName>
    </recommendedName>
</protein>
<dbReference type="Pfam" id="PF04978">
    <property type="entry name" value="MST"/>
    <property type="match status" value="1"/>
</dbReference>
<organism evidence="1 2">
    <name type="scientific">Micromonospora phaseoli</name>
    <dbReference type="NCBI Taxonomy" id="1144548"/>
    <lineage>
        <taxon>Bacteria</taxon>
        <taxon>Bacillati</taxon>
        <taxon>Actinomycetota</taxon>
        <taxon>Actinomycetes</taxon>
        <taxon>Micromonosporales</taxon>
        <taxon>Micromonosporaceae</taxon>
        <taxon>Micromonospora</taxon>
    </lineage>
</organism>
<sequence length="196" mass="22367">MADLGDPKAALHHYLKATRDNLIWKLDGLSEREARLPRTATGNNLLGVLKHSLNVEAGYFGPTFGHEFPMPEELVPMEAFEEDPQADWYAREGETKDGLIDLYRRVGVFADQTIEQLPLDAPGRVPWWRPGEQDVTLHRIIIHVTTDLARHAGHADIMREQHDRAIGLRRENSGVPHDYDWPAYVTKLTKLADRFD</sequence>
<proteinExistence type="predicted"/>